<dbReference type="Pfam" id="PF00589">
    <property type="entry name" value="Phage_integrase"/>
    <property type="match status" value="1"/>
</dbReference>
<feature type="domain" description="Core-binding (CB)" evidence="11">
    <location>
        <begin position="7"/>
        <end position="90"/>
    </location>
</feature>
<dbReference type="InterPro" id="IPR004107">
    <property type="entry name" value="Integrase_SAM-like_N"/>
</dbReference>
<keyword evidence="5" id="KW-0229">DNA integration</keyword>
<dbReference type="PROSITE" id="PS51898">
    <property type="entry name" value="TYR_RECOMBINASE"/>
    <property type="match status" value="1"/>
</dbReference>
<evidence type="ECO:0000256" key="9">
    <source>
        <dbReference type="PROSITE-ProRule" id="PRU01248"/>
    </source>
</evidence>
<keyword evidence="7" id="KW-0233">DNA recombination</keyword>
<evidence type="ECO:0000256" key="4">
    <source>
        <dbReference type="ARBA" id="ARBA00022801"/>
    </source>
</evidence>
<evidence type="ECO:0000256" key="5">
    <source>
        <dbReference type="ARBA" id="ARBA00022908"/>
    </source>
</evidence>
<evidence type="ECO:0000259" key="11">
    <source>
        <dbReference type="PROSITE" id="PS51900"/>
    </source>
</evidence>
<keyword evidence="4" id="KW-0378">Hydrolase</keyword>
<evidence type="ECO:0000313" key="12">
    <source>
        <dbReference type="EMBL" id="DAE00478.1"/>
    </source>
</evidence>
<protein>
    <recommendedName>
        <fullName evidence="2">Integrase</fullName>
    </recommendedName>
</protein>
<dbReference type="PROSITE" id="PS51900">
    <property type="entry name" value="CB"/>
    <property type="match status" value="1"/>
</dbReference>
<dbReference type="Gene3D" id="1.10.150.130">
    <property type="match status" value="1"/>
</dbReference>
<keyword evidence="6 9" id="KW-0238">DNA-binding</keyword>
<dbReference type="GO" id="GO:0044826">
    <property type="term" value="P:viral genome integration into host DNA"/>
    <property type="evidence" value="ECO:0007669"/>
    <property type="project" value="UniProtKB-KW"/>
</dbReference>
<dbReference type="PANTHER" id="PTHR30349:SF64">
    <property type="entry name" value="PROPHAGE INTEGRASE INTD-RELATED"/>
    <property type="match status" value="1"/>
</dbReference>
<name>A0A8S5P068_9CAUD</name>
<dbReference type="Pfam" id="PF02899">
    <property type="entry name" value="Phage_int_SAM_1"/>
    <property type="match status" value="1"/>
</dbReference>
<keyword evidence="3" id="KW-0808">Transferase</keyword>
<comment type="similarity">
    <text evidence="1">Belongs to the 'phage' integrase family.</text>
</comment>
<dbReference type="GO" id="GO:0006310">
    <property type="term" value="P:DNA recombination"/>
    <property type="evidence" value="ECO:0007669"/>
    <property type="project" value="UniProtKB-KW"/>
</dbReference>
<dbReference type="GO" id="GO:0003677">
    <property type="term" value="F:DNA binding"/>
    <property type="evidence" value="ECO:0007669"/>
    <property type="project" value="UniProtKB-UniRule"/>
</dbReference>
<evidence type="ECO:0000256" key="1">
    <source>
        <dbReference type="ARBA" id="ARBA00008857"/>
    </source>
</evidence>
<evidence type="ECO:0000256" key="8">
    <source>
        <dbReference type="ARBA" id="ARBA00023195"/>
    </source>
</evidence>
<sequence>MTKNTIMPIERAFDEYLEYCEFTRRMSRQTLSAKRWVMRDFRTSVPASSLSEITTQQVNDWITEQARRGLNSRTINTRICHVIAMFRYFRDMGVEMPELKIRHIVKQKETEPIRRVFYTREQIEQVLGYCNQIQWLLVKLSFDCGLRITELRNLRLMNISDRMIVFTGKGGKRREVHMSREARERLTQWIVSQRIDDYLWQKSSGTLLSVEELRHLMRQPFYLAGFRNFHPHALRHSFATDIQRNGATLMESQEMLGHSNAVITQRYLHGLDGQMAACFERLKFGSVA</sequence>
<keyword evidence="8" id="KW-1179">Viral genome integration</keyword>
<accession>A0A8S5P068</accession>
<reference evidence="12" key="1">
    <citation type="journal article" date="2021" name="Proc. Natl. Acad. Sci. U.S.A.">
        <title>A Catalog of Tens of Thousands of Viruses from Human Metagenomes Reveals Hidden Associations with Chronic Diseases.</title>
        <authorList>
            <person name="Tisza M.J."/>
            <person name="Buck C.B."/>
        </authorList>
    </citation>
    <scope>NUCLEOTIDE SEQUENCE</scope>
    <source>
        <strain evidence="12">Ctg2r17</strain>
    </source>
</reference>
<evidence type="ECO:0000256" key="2">
    <source>
        <dbReference type="ARBA" id="ARBA00016082"/>
    </source>
</evidence>
<dbReference type="EMBL" id="BK015303">
    <property type="protein sequence ID" value="DAE00478.1"/>
    <property type="molecule type" value="Genomic_DNA"/>
</dbReference>
<evidence type="ECO:0000256" key="7">
    <source>
        <dbReference type="ARBA" id="ARBA00023172"/>
    </source>
</evidence>
<evidence type="ECO:0000256" key="3">
    <source>
        <dbReference type="ARBA" id="ARBA00022679"/>
    </source>
</evidence>
<dbReference type="InterPro" id="IPR011010">
    <property type="entry name" value="DNA_brk_join_enz"/>
</dbReference>
<dbReference type="InterPro" id="IPR013762">
    <property type="entry name" value="Integrase-like_cat_sf"/>
</dbReference>
<dbReference type="InterPro" id="IPR002104">
    <property type="entry name" value="Integrase_catalytic"/>
</dbReference>
<dbReference type="InterPro" id="IPR044068">
    <property type="entry name" value="CB"/>
</dbReference>
<proteinExistence type="inferred from homology"/>
<dbReference type="PANTHER" id="PTHR30349">
    <property type="entry name" value="PHAGE INTEGRASE-RELATED"/>
    <property type="match status" value="1"/>
</dbReference>
<dbReference type="GO" id="GO:0075713">
    <property type="term" value="P:establishment of integrated proviral latency"/>
    <property type="evidence" value="ECO:0007669"/>
    <property type="project" value="UniProtKB-KW"/>
</dbReference>
<keyword evidence="8" id="KW-1160">Virus entry into host cell</keyword>
<dbReference type="SUPFAM" id="SSF56349">
    <property type="entry name" value="DNA breaking-rejoining enzymes"/>
    <property type="match status" value="1"/>
</dbReference>
<dbReference type="Gene3D" id="1.10.443.10">
    <property type="entry name" value="Intergrase catalytic core"/>
    <property type="match status" value="1"/>
</dbReference>
<organism evidence="12">
    <name type="scientific">Siphoviridae sp. ctg2r17</name>
    <dbReference type="NCBI Taxonomy" id="2825601"/>
    <lineage>
        <taxon>Viruses</taxon>
        <taxon>Duplodnaviria</taxon>
        <taxon>Heunggongvirae</taxon>
        <taxon>Uroviricota</taxon>
        <taxon>Caudoviricetes</taxon>
    </lineage>
</organism>
<evidence type="ECO:0000256" key="6">
    <source>
        <dbReference type="ARBA" id="ARBA00023125"/>
    </source>
</evidence>
<dbReference type="GO" id="GO:0016740">
    <property type="term" value="F:transferase activity"/>
    <property type="evidence" value="ECO:0007669"/>
    <property type="project" value="UniProtKB-KW"/>
</dbReference>
<dbReference type="InterPro" id="IPR050090">
    <property type="entry name" value="Tyrosine_recombinase_XerCD"/>
</dbReference>
<dbReference type="InterPro" id="IPR010998">
    <property type="entry name" value="Integrase_recombinase_N"/>
</dbReference>
<dbReference type="GO" id="GO:0015074">
    <property type="term" value="P:DNA integration"/>
    <property type="evidence" value="ECO:0007669"/>
    <property type="project" value="UniProtKB-KW"/>
</dbReference>
<feature type="domain" description="Tyr recombinase" evidence="10">
    <location>
        <begin position="113"/>
        <end position="280"/>
    </location>
</feature>
<evidence type="ECO:0000259" key="10">
    <source>
        <dbReference type="PROSITE" id="PS51898"/>
    </source>
</evidence>
<dbReference type="GO" id="GO:0016787">
    <property type="term" value="F:hydrolase activity"/>
    <property type="evidence" value="ECO:0007669"/>
    <property type="project" value="UniProtKB-KW"/>
</dbReference>